<dbReference type="Pfam" id="PF01764">
    <property type="entry name" value="Lipase_3"/>
    <property type="match status" value="1"/>
</dbReference>
<evidence type="ECO:0000256" key="8">
    <source>
        <dbReference type="ARBA" id="ARBA00022837"/>
    </source>
</evidence>
<dbReference type="InterPro" id="IPR002921">
    <property type="entry name" value="Fungal_lipase-type"/>
</dbReference>
<dbReference type="GO" id="GO:0046872">
    <property type="term" value="F:metal ion binding"/>
    <property type="evidence" value="ECO:0007669"/>
    <property type="project" value="UniProtKB-KW"/>
</dbReference>
<evidence type="ECO:0000256" key="12">
    <source>
        <dbReference type="ARBA" id="ARBA00023136"/>
    </source>
</evidence>
<dbReference type="CDD" id="cd00519">
    <property type="entry name" value="Lipase_3"/>
    <property type="match status" value="1"/>
</dbReference>
<reference evidence="17" key="1">
    <citation type="submission" date="2021-01" db="EMBL/GenBank/DDBJ databases">
        <authorList>
            <person name="Corre E."/>
            <person name="Pelletier E."/>
            <person name="Niang G."/>
            <person name="Scheremetjew M."/>
            <person name="Finn R."/>
            <person name="Kale V."/>
            <person name="Holt S."/>
            <person name="Cochrane G."/>
            <person name="Meng A."/>
            <person name="Brown T."/>
            <person name="Cohen L."/>
        </authorList>
    </citation>
    <scope>NUCLEOTIDE SEQUENCE</scope>
    <source>
        <strain evidence="17">GSBS06</strain>
    </source>
</reference>
<organism evidence="17">
    <name type="scientific">Aplanochytrium stocchinoi</name>
    <dbReference type="NCBI Taxonomy" id="215587"/>
    <lineage>
        <taxon>Eukaryota</taxon>
        <taxon>Sar</taxon>
        <taxon>Stramenopiles</taxon>
        <taxon>Bigyra</taxon>
        <taxon>Labyrinthulomycetes</taxon>
        <taxon>Thraustochytrida</taxon>
        <taxon>Thraustochytriidae</taxon>
        <taxon>Aplanochytrium</taxon>
    </lineage>
</organism>
<evidence type="ECO:0000256" key="5">
    <source>
        <dbReference type="ARBA" id="ARBA00022692"/>
    </source>
</evidence>
<dbReference type="EC" id="3.1.1.116" evidence="14"/>
<proteinExistence type="predicted"/>
<gene>
    <name evidence="16" type="ORF">ASTO00021_LOCUS8002</name>
    <name evidence="17" type="ORF">ASTO00021_LOCUS8004</name>
</gene>
<dbReference type="Gene3D" id="3.40.50.1820">
    <property type="entry name" value="alpha/beta hydrolase"/>
    <property type="match status" value="1"/>
</dbReference>
<keyword evidence="12" id="KW-0472">Membrane</keyword>
<dbReference type="PANTHER" id="PTHR45792">
    <property type="entry name" value="DIACYLGLYCEROL LIPASE HOMOLOG-RELATED"/>
    <property type="match status" value="1"/>
</dbReference>
<evidence type="ECO:0000313" key="17">
    <source>
        <dbReference type="EMBL" id="CAE0437747.1"/>
    </source>
</evidence>
<dbReference type="PANTHER" id="PTHR45792:SF8">
    <property type="entry name" value="DIACYLGLYCEROL LIPASE-ALPHA"/>
    <property type="match status" value="1"/>
</dbReference>
<evidence type="ECO:0000256" key="14">
    <source>
        <dbReference type="ARBA" id="ARBA00026104"/>
    </source>
</evidence>
<keyword evidence="10" id="KW-1133">Transmembrane helix</keyword>
<evidence type="ECO:0000256" key="3">
    <source>
        <dbReference type="ARBA" id="ARBA00022475"/>
    </source>
</evidence>
<evidence type="ECO:0000259" key="15">
    <source>
        <dbReference type="Pfam" id="PF01764"/>
    </source>
</evidence>
<keyword evidence="5" id="KW-0812">Transmembrane</keyword>
<dbReference type="InterPro" id="IPR029058">
    <property type="entry name" value="AB_hydrolase_fold"/>
</dbReference>
<keyword evidence="7" id="KW-0378">Hydrolase</keyword>
<keyword evidence="4" id="KW-0597">Phosphoprotein</keyword>
<evidence type="ECO:0000256" key="7">
    <source>
        <dbReference type="ARBA" id="ARBA00022801"/>
    </source>
</evidence>
<evidence type="ECO:0000256" key="6">
    <source>
        <dbReference type="ARBA" id="ARBA00022723"/>
    </source>
</evidence>
<protein>
    <recommendedName>
        <fullName evidence="14">sn-1-specific diacylglycerol lipase</fullName>
        <ecNumber evidence="14">3.1.1.116</ecNumber>
    </recommendedName>
</protein>
<dbReference type="GO" id="GO:0016042">
    <property type="term" value="P:lipid catabolic process"/>
    <property type="evidence" value="ECO:0007669"/>
    <property type="project" value="UniProtKB-KW"/>
</dbReference>
<feature type="domain" description="Fungal lipase-type" evidence="15">
    <location>
        <begin position="236"/>
        <end position="351"/>
    </location>
</feature>
<accession>A0A6S8C3E7</accession>
<dbReference type="AlphaFoldDB" id="A0A6S8C3E7"/>
<dbReference type="GO" id="GO:0005886">
    <property type="term" value="C:plasma membrane"/>
    <property type="evidence" value="ECO:0007669"/>
    <property type="project" value="UniProtKB-SubCell"/>
</dbReference>
<dbReference type="InterPro" id="IPR052214">
    <property type="entry name" value="DAG_Lipase-Related"/>
</dbReference>
<evidence type="ECO:0000256" key="10">
    <source>
        <dbReference type="ARBA" id="ARBA00022989"/>
    </source>
</evidence>
<evidence type="ECO:0000256" key="1">
    <source>
        <dbReference type="ARBA" id="ARBA00001913"/>
    </source>
</evidence>
<sequence>MSMNMLFGKKMESYGSCIEDKNANSGDTKETVIVDGSNGNAEELVLDVKSWRKLSKMNGLWGSNVRVSADKWIEHVKYESKSPWESSLIKFLSFLQVPSDKAGKVVTLAEKIRITMDKGLMLLGNDEELRQLTFISCISPVTFMAKVFETLLKDHPSFIYDVSVEDGAIPVSRELLREIEYYLGFADIAYNDDKDETLTEFLKRRGYIEMTHRRRTDIEHPAYYVSYNSQSKNVIIGIRGTSNLEDVFTDILCVNKNFLDVRYGHEGFINGAKNVLKGVRPFIEDLFKPLKYSYTIVGHSLGAGIASILTLFLKEEMKLDNVKCYGYGMPPSMDRLSALGARDYIISVVNNRCVIHFVNIYSIFIS</sequence>
<keyword evidence="8" id="KW-0106">Calcium</keyword>
<evidence type="ECO:0000256" key="2">
    <source>
        <dbReference type="ARBA" id="ARBA00004651"/>
    </source>
</evidence>
<evidence type="ECO:0000256" key="4">
    <source>
        <dbReference type="ARBA" id="ARBA00022553"/>
    </source>
</evidence>
<keyword evidence="6" id="KW-0479">Metal-binding</keyword>
<dbReference type="GO" id="GO:0016298">
    <property type="term" value="F:lipase activity"/>
    <property type="evidence" value="ECO:0007669"/>
    <property type="project" value="TreeGrafter"/>
</dbReference>
<dbReference type="SUPFAM" id="SSF53474">
    <property type="entry name" value="alpha/beta-Hydrolases"/>
    <property type="match status" value="1"/>
</dbReference>
<comment type="cofactor">
    <cofactor evidence="1">
        <name>Ca(2+)</name>
        <dbReference type="ChEBI" id="CHEBI:29108"/>
    </cofactor>
</comment>
<keyword evidence="3" id="KW-1003">Cell membrane</keyword>
<keyword evidence="9" id="KW-0442">Lipid degradation</keyword>
<comment type="subcellular location">
    <subcellularLocation>
        <location evidence="2">Cell membrane</location>
        <topology evidence="2">Multi-pass membrane protein</topology>
    </subcellularLocation>
</comment>
<evidence type="ECO:0000256" key="11">
    <source>
        <dbReference type="ARBA" id="ARBA00023098"/>
    </source>
</evidence>
<evidence type="ECO:0000313" key="16">
    <source>
        <dbReference type="EMBL" id="CAE0437745.1"/>
    </source>
</evidence>
<evidence type="ECO:0000256" key="13">
    <source>
        <dbReference type="ARBA" id="ARBA00024531"/>
    </source>
</evidence>
<keyword evidence="11" id="KW-0443">Lipid metabolism</keyword>
<evidence type="ECO:0000256" key="9">
    <source>
        <dbReference type="ARBA" id="ARBA00022963"/>
    </source>
</evidence>
<dbReference type="EMBL" id="HBIN01010695">
    <property type="protein sequence ID" value="CAE0437747.1"/>
    <property type="molecule type" value="Transcribed_RNA"/>
</dbReference>
<dbReference type="EMBL" id="HBIN01010693">
    <property type="protein sequence ID" value="CAE0437745.1"/>
    <property type="molecule type" value="Transcribed_RNA"/>
</dbReference>
<comment type="catalytic activity">
    <reaction evidence="13">
        <text>a 1,2-diacyl-sn-glycerol + H2O = a 2-acylglycerol + a fatty acid + H(+)</text>
        <dbReference type="Rhea" id="RHEA:33275"/>
        <dbReference type="ChEBI" id="CHEBI:15377"/>
        <dbReference type="ChEBI" id="CHEBI:15378"/>
        <dbReference type="ChEBI" id="CHEBI:17389"/>
        <dbReference type="ChEBI" id="CHEBI:17815"/>
        <dbReference type="ChEBI" id="CHEBI:28868"/>
        <dbReference type="EC" id="3.1.1.116"/>
    </reaction>
    <physiologicalReaction direction="left-to-right" evidence="13">
        <dbReference type="Rhea" id="RHEA:33276"/>
    </physiologicalReaction>
</comment>
<name>A0A6S8C3E7_9STRA</name>